<dbReference type="EMBL" id="CM003536">
    <property type="protein sequence ID" value="RCV40428.1"/>
    <property type="molecule type" value="Genomic_DNA"/>
</dbReference>
<dbReference type="OrthoDB" id="686713at2759"/>
<proteinExistence type="predicted"/>
<protein>
    <submittedName>
        <fullName evidence="1">Uncharacterized protein</fullName>
    </submittedName>
</protein>
<organism evidence="1">
    <name type="scientific">Setaria italica</name>
    <name type="common">Foxtail millet</name>
    <name type="synonym">Panicum italicum</name>
    <dbReference type="NCBI Taxonomy" id="4555"/>
    <lineage>
        <taxon>Eukaryota</taxon>
        <taxon>Viridiplantae</taxon>
        <taxon>Streptophyta</taxon>
        <taxon>Embryophyta</taxon>
        <taxon>Tracheophyta</taxon>
        <taxon>Spermatophyta</taxon>
        <taxon>Magnoliopsida</taxon>
        <taxon>Liliopsida</taxon>
        <taxon>Poales</taxon>
        <taxon>Poaceae</taxon>
        <taxon>PACMAD clade</taxon>
        <taxon>Panicoideae</taxon>
        <taxon>Panicodae</taxon>
        <taxon>Paniceae</taxon>
        <taxon>Cenchrinae</taxon>
        <taxon>Setaria</taxon>
    </lineage>
</organism>
<accession>A0A368SDI7</accession>
<dbReference type="AlphaFoldDB" id="A0A368SDI7"/>
<reference evidence="1" key="2">
    <citation type="submission" date="2015-07" db="EMBL/GenBank/DDBJ databases">
        <authorList>
            <person name="Noorani M."/>
        </authorList>
    </citation>
    <scope>NUCLEOTIDE SEQUENCE</scope>
    <source>
        <strain evidence="1">Yugu1</strain>
    </source>
</reference>
<gene>
    <name evidence="1" type="ORF">SETIT_9G052700v2</name>
</gene>
<name>A0A368SDI7_SETIT</name>
<evidence type="ECO:0000313" key="1">
    <source>
        <dbReference type="EMBL" id="RCV40428.1"/>
    </source>
</evidence>
<sequence>MPVGVFKRLHTRCNKQLQMNALTAAARLSYQGASDRLVQQSSALAAAVLVLAVLASGGVVGTAARPVATQGGGSVAALYHVVVAVEFTGTDSSAQPSNCTYGNNVGGVCPPTPPSAGH</sequence>
<reference evidence="1" key="1">
    <citation type="journal article" date="2012" name="Nat. Biotechnol.">
        <title>Reference genome sequence of the model plant Setaria.</title>
        <authorList>
            <person name="Bennetzen J.L."/>
            <person name="Schmutz J."/>
            <person name="Wang H."/>
            <person name="Percifield R."/>
            <person name="Hawkins J."/>
            <person name="Pontaroli A.C."/>
            <person name="Estep M."/>
            <person name="Feng L."/>
            <person name="Vaughn J.N."/>
            <person name="Grimwood J."/>
            <person name="Jenkins J."/>
            <person name="Barry K."/>
            <person name="Lindquist E."/>
            <person name="Hellsten U."/>
            <person name="Deshpande S."/>
            <person name="Wang X."/>
            <person name="Wu X."/>
            <person name="Mitros T."/>
            <person name="Triplett J."/>
            <person name="Yang X."/>
            <person name="Ye C.Y."/>
            <person name="Mauro-Herrera M."/>
            <person name="Wang L."/>
            <person name="Li P."/>
            <person name="Sharma M."/>
            <person name="Sharma R."/>
            <person name="Ronald P.C."/>
            <person name="Panaud O."/>
            <person name="Kellogg E.A."/>
            <person name="Brutnell T.P."/>
            <person name="Doust A.N."/>
            <person name="Tuskan G.A."/>
            <person name="Rokhsar D."/>
            <person name="Devos K.M."/>
        </authorList>
    </citation>
    <scope>NUCLEOTIDE SEQUENCE [LARGE SCALE GENOMIC DNA]</scope>
    <source>
        <strain evidence="1">Yugu1</strain>
    </source>
</reference>